<name>M2RAG5_CERS8</name>
<dbReference type="HOGENOM" id="CLU_1264248_0_0_1"/>
<keyword evidence="2" id="KW-1185">Reference proteome</keyword>
<organism evidence="1 2">
    <name type="scientific">Ceriporiopsis subvermispora (strain B)</name>
    <name type="common">White-rot fungus</name>
    <name type="synonym">Gelatoporia subvermispora</name>
    <dbReference type="NCBI Taxonomy" id="914234"/>
    <lineage>
        <taxon>Eukaryota</taxon>
        <taxon>Fungi</taxon>
        <taxon>Dikarya</taxon>
        <taxon>Basidiomycota</taxon>
        <taxon>Agaricomycotina</taxon>
        <taxon>Agaricomycetes</taxon>
        <taxon>Polyporales</taxon>
        <taxon>Gelatoporiaceae</taxon>
        <taxon>Gelatoporia</taxon>
    </lineage>
</organism>
<protein>
    <submittedName>
        <fullName evidence="1">Uncharacterized protein</fullName>
    </submittedName>
</protein>
<dbReference type="AlphaFoldDB" id="M2RAG5"/>
<dbReference type="EMBL" id="KB445799">
    <property type="protein sequence ID" value="EMD35781.1"/>
    <property type="molecule type" value="Genomic_DNA"/>
</dbReference>
<proteinExistence type="predicted"/>
<dbReference type="STRING" id="914234.M2RAG5"/>
<evidence type="ECO:0000313" key="1">
    <source>
        <dbReference type="EMBL" id="EMD35781.1"/>
    </source>
</evidence>
<sequence length="233" mass="25366">MSLVCPLPVLRFINAVDTPILDLNTTYHKCDQPDGYQLSASRSGEGKTKLNLAAIMTKSELEGTNVDDLWVASTTKEDALRRFSHSVQNLKEILQIDTKCPRIPKPSKAHVMSPYQGAGGGRTIEDGYIVATIIAHPSITRETLPHALRRDTSAVQPGRPERSHEAGLLNPLDAGGLEKVTVEESCTGAVSAEALEATVRREGQLADWAETTSLGPDVERARRLVDERLHPLA</sequence>
<dbReference type="Gene3D" id="3.50.50.60">
    <property type="entry name" value="FAD/NAD(P)-binding domain"/>
    <property type="match status" value="1"/>
</dbReference>
<reference evidence="1 2" key="1">
    <citation type="journal article" date="2012" name="Proc. Natl. Acad. Sci. U.S.A.">
        <title>Comparative genomics of Ceriporiopsis subvermispora and Phanerochaete chrysosporium provide insight into selective ligninolysis.</title>
        <authorList>
            <person name="Fernandez-Fueyo E."/>
            <person name="Ruiz-Duenas F.J."/>
            <person name="Ferreira P."/>
            <person name="Floudas D."/>
            <person name="Hibbett D.S."/>
            <person name="Canessa P."/>
            <person name="Larrondo L.F."/>
            <person name="James T.Y."/>
            <person name="Seelenfreund D."/>
            <person name="Lobos S."/>
            <person name="Polanco R."/>
            <person name="Tello M."/>
            <person name="Honda Y."/>
            <person name="Watanabe T."/>
            <person name="Watanabe T."/>
            <person name="Ryu J.S."/>
            <person name="Kubicek C.P."/>
            <person name="Schmoll M."/>
            <person name="Gaskell J."/>
            <person name="Hammel K.E."/>
            <person name="St John F.J."/>
            <person name="Vanden Wymelenberg A."/>
            <person name="Sabat G."/>
            <person name="Splinter BonDurant S."/>
            <person name="Syed K."/>
            <person name="Yadav J.S."/>
            <person name="Doddapaneni H."/>
            <person name="Subramanian V."/>
            <person name="Lavin J.L."/>
            <person name="Oguiza J.A."/>
            <person name="Perez G."/>
            <person name="Pisabarro A.G."/>
            <person name="Ramirez L."/>
            <person name="Santoyo F."/>
            <person name="Master E."/>
            <person name="Coutinho P.M."/>
            <person name="Henrissat B."/>
            <person name="Lombard V."/>
            <person name="Magnuson J.K."/>
            <person name="Kuees U."/>
            <person name="Hori C."/>
            <person name="Igarashi K."/>
            <person name="Samejima M."/>
            <person name="Held B.W."/>
            <person name="Barry K.W."/>
            <person name="LaButti K.M."/>
            <person name="Lapidus A."/>
            <person name="Lindquist E.A."/>
            <person name="Lucas S.M."/>
            <person name="Riley R."/>
            <person name="Salamov A.A."/>
            <person name="Hoffmeister D."/>
            <person name="Schwenk D."/>
            <person name="Hadar Y."/>
            <person name="Yarden O."/>
            <person name="de Vries R.P."/>
            <person name="Wiebenga A."/>
            <person name="Stenlid J."/>
            <person name="Eastwood D."/>
            <person name="Grigoriev I.V."/>
            <person name="Berka R.M."/>
            <person name="Blanchette R.A."/>
            <person name="Kersten P."/>
            <person name="Martinez A.T."/>
            <person name="Vicuna R."/>
            <person name="Cullen D."/>
        </authorList>
    </citation>
    <scope>NUCLEOTIDE SEQUENCE [LARGE SCALE GENOMIC DNA]</scope>
    <source>
        <strain evidence="1 2">B</strain>
    </source>
</reference>
<evidence type="ECO:0000313" key="2">
    <source>
        <dbReference type="Proteomes" id="UP000016930"/>
    </source>
</evidence>
<dbReference type="Proteomes" id="UP000016930">
    <property type="component" value="Unassembled WGS sequence"/>
</dbReference>
<dbReference type="InterPro" id="IPR036188">
    <property type="entry name" value="FAD/NAD-bd_sf"/>
</dbReference>
<accession>M2RAG5</accession>
<gene>
    <name evidence="1" type="ORF">CERSUDRAFT_74617</name>
</gene>
<dbReference type="OrthoDB" id="2792632at2759"/>